<evidence type="ECO:0000256" key="1">
    <source>
        <dbReference type="SAM" id="SignalP"/>
    </source>
</evidence>
<dbReference type="AlphaFoldDB" id="A0A6N6RJX4"/>
<keyword evidence="4" id="KW-1185">Reference proteome</keyword>
<sequence length="806" mass="91671">MRYLLLLLLFPFLGTAQTIVGTVSDVDGEPVEQVLIVVGNLSTYSNDNGQFRITAPADFPGYAILGRVGYKTDTIYIPEVTGEYEVSITIQRSEYLEEIDVRSEGGAQTGNTELDSKNLQAIAGPQSSVEGLIRTLPGVIGRSEFSSQYNVRGGSFDENLVYLNGIEVYRPFLVRAGQQEGLSFINPDMVDNISFSAGGFSAIYGDKMSSVLDITYKEPEEFEGTFRGSLLGGQLALGGRSKDERLTAMGGIRYQTNRLLLGALDTDGDFTSNFFDAQLLLGYTITEEWKLNFLGNIAQNDYRVQPGTRNTQFGSFQEALQLTVFFEGQENYQYNTTFGALSTEYAPHDDLSLSFYTSAYQTVETEYVDVIGLYRLGDLNTNLGSDDFGEIASVRGVGGFHQYARNTMDAIIFNVGHRGVMHMDKGSLYWGGRLQREDIVDRYKEWEYIDSAGYSVTHQPTQIVIAGGDTIYIPDENLEVWENFDTRGAVTSWRSTAYVDYVIPWESNEHQYRLNAGVRGQYWTWSGQLTASPRMRLSWRPANLNKWLFTFASGLYHQPAFYREMRDLQGEINPDIRAQLAVHYVAGGKYTFEMWDRPFVLNTEAYYKDMYNLIPYEIDNVRIRYSAVNEARGRAYGIDTRLNGEFVKGVESWASLSIFRVEEDIEGDGAGYIPRPTDQRFNFSLFFQDYLPQNPTFRVNVNLVVTGGFPFGAPQTPRFTHTFRSPMYRRLDLGFIKVFRERDKEYKNSFYKNIDEFWVSLEVFNVFESRNTVSYLWVRDVSSANQYAVPNYLTSRLLNLKVHVSF</sequence>
<dbReference type="Gene3D" id="2.170.130.10">
    <property type="entry name" value="TonB-dependent receptor, plug domain"/>
    <property type="match status" value="1"/>
</dbReference>
<dbReference type="InterPro" id="IPR012910">
    <property type="entry name" value="Plug_dom"/>
</dbReference>
<evidence type="ECO:0000313" key="4">
    <source>
        <dbReference type="Proteomes" id="UP000468650"/>
    </source>
</evidence>
<dbReference type="Proteomes" id="UP000468650">
    <property type="component" value="Unassembled WGS sequence"/>
</dbReference>
<keyword evidence="1" id="KW-0732">Signal</keyword>
<accession>A0A6N6RJX4</accession>
<dbReference type="InterPro" id="IPR037066">
    <property type="entry name" value="Plug_dom_sf"/>
</dbReference>
<protein>
    <submittedName>
        <fullName evidence="3">TonB-dependent receptor plug domain-containing protein</fullName>
    </submittedName>
</protein>
<dbReference type="Pfam" id="PF07715">
    <property type="entry name" value="Plug"/>
    <property type="match status" value="1"/>
</dbReference>
<feature type="signal peptide" evidence="1">
    <location>
        <begin position="1"/>
        <end position="16"/>
    </location>
</feature>
<feature type="chain" id="PRO_5027081608" evidence="1">
    <location>
        <begin position="17"/>
        <end position="806"/>
    </location>
</feature>
<dbReference type="RefSeq" id="WP_151665732.1">
    <property type="nucleotide sequence ID" value="NZ_WBVO01000001.1"/>
</dbReference>
<evidence type="ECO:0000313" key="3">
    <source>
        <dbReference type="EMBL" id="KAB2814151.1"/>
    </source>
</evidence>
<dbReference type="SUPFAM" id="SSF56935">
    <property type="entry name" value="Porins"/>
    <property type="match status" value="1"/>
</dbReference>
<proteinExistence type="predicted"/>
<evidence type="ECO:0000259" key="2">
    <source>
        <dbReference type="Pfam" id="PF07715"/>
    </source>
</evidence>
<feature type="domain" description="TonB-dependent receptor plug" evidence="2">
    <location>
        <begin position="120"/>
        <end position="206"/>
    </location>
</feature>
<comment type="caution">
    <text evidence="3">The sequence shown here is derived from an EMBL/GenBank/DDBJ whole genome shotgun (WGS) entry which is preliminary data.</text>
</comment>
<name>A0A6N6RJX4_9FLAO</name>
<dbReference type="OrthoDB" id="1108759at2"/>
<dbReference type="SUPFAM" id="SSF49464">
    <property type="entry name" value="Carboxypeptidase regulatory domain-like"/>
    <property type="match status" value="1"/>
</dbReference>
<organism evidence="3 4">
    <name type="scientific">Phaeocystidibacter luteus</name>
    <dbReference type="NCBI Taxonomy" id="911197"/>
    <lineage>
        <taxon>Bacteria</taxon>
        <taxon>Pseudomonadati</taxon>
        <taxon>Bacteroidota</taxon>
        <taxon>Flavobacteriia</taxon>
        <taxon>Flavobacteriales</taxon>
        <taxon>Phaeocystidibacteraceae</taxon>
        <taxon>Phaeocystidibacter</taxon>
    </lineage>
</organism>
<dbReference type="InterPro" id="IPR008969">
    <property type="entry name" value="CarboxyPept-like_regulatory"/>
</dbReference>
<keyword evidence="3" id="KW-0675">Receptor</keyword>
<reference evidence="3 4" key="1">
    <citation type="submission" date="2019-09" db="EMBL/GenBank/DDBJ databases">
        <title>Genomes of family Cryomorphaceae.</title>
        <authorList>
            <person name="Bowman J.P."/>
        </authorList>
    </citation>
    <scope>NUCLEOTIDE SEQUENCE [LARGE SCALE GENOMIC DNA]</scope>
    <source>
        <strain evidence="3 4">LMG 25704</strain>
    </source>
</reference>
<gene>
    <name evidence="3" type="ORF">F8C67_00020</name>
</gene>
<dbReference type="EMBL" id="WBVO01000001">
    <property type="protein sequence ID" value="KAB2814151.1"/>
    <property type="molecule type" value="Genomic_DNA"/>
</dbReference>